<feature type="region of interest" description="Disordered" evidence="1">
    <location>
        <begin position="47"/>
        <end position="66"/>
    </location>
</feature>
<dbReference type="SUPFAM" id="SSF82171">
    <property type="entry name" value="DPP6 N-terminal domain-like"/>
    <property type="match status" value="1"/>
</dbReference>
<evidence type="ECO:0000313" key="2">
    <source>
        <dbReference type="EMBL" id="RDK88222.1"/>
    </source>
</evidence>
<comment type="caution">
    <text evidence="2">The sequence shown here is derived from an EMBL/GenBank/DDBJ whole genome shotgun (WGS) entry which is preliminary data.</text>
</comment>
<dbReference type="AlphaFoldDB" id="A0A370QIQ1"/>
<name>A0A370QIQ1_9FLAO</name>
<protein>
    <recommendedName>
        <fullName evidence="4">Bulb-type lectin domain-containing protein</fullName>
    </recommendedName>
</protein>
<feature type="compositionally biased region" description="Acidic residues" evidence="1">
    <location>
        <begin position="51"/>
        <end position="63"/>
    </location>
</feature>
<evidence type="ECO:0000256" key="1">
    <source>
        <dbReference type="SAM" id="MobiDB-lite"/>
    </source>
</evidence>
<reference evidence="2 3" key="1">
    <citation type="submission" date="2018-07" db="EMBL/GenBank/DDBJ databases">
        <title>Genomic Encyclopedia of Type Strains, Phase IV (KMG-IV): sequencing the most valuable type-strain genomes for metagenomic binning, comparative biology and taxonomic classification.</title>
        <authorList>
            <person name="Goeker M."/>
        </authorList>
    </citation>
    <scope>NUCLEOTIDE SEQUENCE [LARGE SCALE GENOMIC DNA]</scope>
    <source>
        <strain evidence="2 3">DSM 101478</strain>
    </source>
</reference>
<dbReference type="EMBL" id="QRAO01000001">
    <property type="protein sequence ID" value="RDK88222.1"/>
    <property type="molecule type" value="Genomic_DNA"/>
</dbReference>
<dbReference type="PANTHER" id="PTHR42754:SF1">
    <property type="entry name" value="LIPOPROTEIN"/>
    <property type="match status" value="1"/>
</dbReference>
<evidence type="ECO:0008006" key="4">
    <source>
        <dbReference type="Google" id="ProtNLM"/>
    </source>
</evidence>
<dbReference type="PANTHER" id="PTHR42754">
    <property type="entry name" value="ENDOGLUCANASE"/>
    <property type="match status" value="1"/>
</dbReference>
<dbReference type="Proteomes" id="UP000255317">
    <property type="component" value="Unassembled WGS sequence"/>
</dbReference>
<accession>A0A370QIQ1</accession>
<sequence>MVLRCLIQPVLFLANTLNDLNNPTAMKKIPLLILVCILLAGLHACSSDDATTPEEEQEEEVEDPPALSGSFEYVLNIGGSDNDSAASIVPTNDGGYVFAGATQSTNGDVTDKTGDDRDVWVVKTNSSGAIQWSKTYGGSDDDEGTSISPTSDGGYIVSGFTRSDDGDVSTNAGFNDLWIIKLSATGELQWEKTFGYSGNDRAFNVKQTKDGGYLALGVLDVTASGGQGNINRASASHAGGDYWVLKLDPTGEINWARYYGGSFTDSAFDFVETDNGNYIITGWSDSSDVDITNNKGEYDFWILNISANGSINWKKNYGGTEIDLAYSMTTTTDGNFIIVGDTRSADTDISNFIGNADVWAIKIDSNGSIIWEKTYGGTQFDSARGVASLPNGRYAIVASSRSNDVNVTTNNGLNDGWFVVIDEEGTLLFEESIGGSQLDFAEGITSNATGEIYIVGNTESNDGNFTQNKGGKDAFLAKFKFEN</sequence>
<gene>
    <name evidence="2" type="ORF">C8D94_10191</name>
</gene>
<evidence type="ECO:0000313" key="3">
    <source>
        <dbReference type="Proteomes" id="UP000255317"/>
    </source>
</evidence>
<keyword evidence="3" id="KW-1185">Reference proteome</keyword>
<organism evidence="2 3">
    <name type="scientific">Marinirhabdus gelatinilytica</name>
    <dbReference type="NCBI Taxonomy" id="1703343"/>
    <lineage>
        <taxon>Bacteria</taxon>
        <taxon>Pseudomonadati</taxon>
        <taxon>Bacteroidota</taxon>
        <taxon>Flavobacteriia</taxon>
        <taxon>Flavobacteriales</taxon>
        <taxon>Flavobacteriaceae</taxon>
    </lineage>
</organism>
<proteinExistence type="predicted"/>